<protein>
    <recommendedName>
        <fullName evidence="2">ParB-like N-terminal domain-containing protein</fullName>
    </recommendedName>
</protein>
<feature type="domain" description="ParB-like N-terminal" evidence="2">
    <location>
        <begin position="50"/>
        <end position="108"/>
    </location>
</feature>
<evidence type="ECO:0000313" key="3">
    <source>
        <dbReference type="EMBL" id="MBB3205510.1"/>
    </source>
</evidence>
<dbReference type="EMBL" id="JACHXU010000003">
    <property type="protein sequence ID" value="MBB3205510.1"/>
    <property type="molecule type" value="Genomic_DNA"/>
</dbReference>
<accession>A0A7W5H524</accession>
<dbReference type="AlphaFoldDB" id="A0A7W5H524"/>
<evidence type="ECO:0000256" key="1">
    <source>
        <dbReference type="SAM" id="MobiDB-lite"/>
    </source>
</evidence>
<dbReference type="InterPro" id="IPR036086">
    <property type="entry name" value="ParB/Sulfiredoxin_sf"/>
</dbReference>
<evidence type="ECO:0000313" key="4">
    <source>
        <dbReference type="Proteomes" id="UP000536179"/>
    </source>
</evidence>
<comment type="caution">
    <text evidence="3">The sequence shown here is derived from an EMBL/GenBank/DDBJ whole genome shotgun (WGS) entry which is preliminary data.</text>
</comment>
<name>A0A7W5H524_9BACT</name>
<dbReference type="RefSeq" id="WP_184303143.1">
    <property type="nucleotide sequence ID" value="NZ_JACHXU010000003.1"/>
</dbReference>
<dbReference type="Pfam" id="PF02195">
    <property type="entry name" value="ParB_N"/>
    <property type="match status" value="1"/>
</dbReference>
<feature type="region of interest" description="Disordered" evidence="1">
    <location>
        <begin position="136"/>
        <end position="185"/>
    </location>
</feature>
<keyword evidence="4" id="KW-1185">Reference proteome</keyword>
<dbReference type="Gene3D" id="3.90.1530.10">
    <property type="entry name" value="Conserved hypothetical protein from pyrococcus furiosus pfu- 392566-001, ParB domain"/>
    <property type="match status" value="1"/>
</dbReference>
<proteinExistence type="predicted"/>
<reference evidence="3 4" key="1">
    <citation type="submission" date="2020-08" db="EMBL/GenBank/DDBJ databases">
        <title>Genomic Encyclopedia of Type Strains, Phase III (KMG-III): the genomes of soil and plant-associated and newly described type strains.</title>
        <authorList>
            <person name="Whitman W."/>
        </authorList>
    </citation>
    <scope>NUCLEOTIDE SEQUENCE [LARGE SCALE GENOMIC DNA]</scope>
    <source>
        <strain evidence="3 4">CECT 8075</strain>
    </source>
</reference>
<feature type="compositionally biased region" description="Basic and acidic residues" evidence="1">
    <location>
        <begin position="136"/>
        <end position="159"/>
    </location>
</feature>
<evidence type="ECO:0000259" key="2">
    <source>
        <dbReference type="Pfam" id="PF02195"/>
    </source>
</evidence>
<dbReference type="SUPFAM" id="SSF110849">
    <property type="entry name" value="ParB/Sulfiredoxin"/>
    <property type="match status" value="1"/>
</dbReference>
<gene>
    <name evidence="3" type="ORF">FHS27_001310</name>
</gene>
<organism evidence="3 4">
    <name type="scientific">Aporhodopirellula rubra</name>
    <dbReference type="NCBI Taxonomy" id="980271"/>
    <lineage>
        <taxon>Bacteria</taxon>
        <taxon>Pseudomonadati</taxon>
        <taxon>Planctomycetota</taxon>
        <taxon>Planctomycetia</taxon>
        <taxon>Pirellulales</taxon>
        <taxon>Pirellulaceae</taxon>
        <taxon>Aporhodopirellula</taxon>
    </lineage>
</organism>
<dbReference type="Proteomes" id="UP000536179">
    <property type="component" value="Unassembled WGS sequence"/>
</dbReference>
<sequence>MTRAAVPFSEINNMNQNRHSPRYERPNLHEAIKYAGALVGKVHPACNALPRISQQDFDNLVDSIKENGLLEPIYVDHKNQLLDGRSRLMACLAAGVSIAPGHVKVSEHSPEAIAQSNVARRHLTSNQKLMRAVDRLAKQRKDAAERRASGAEKGRESQKKQAGAKRATSQKPKKRSTRVLEKVAKDESVPRADLALTEKILSATPEVRGKIESGELSLDDAAKLAGVSRKQLKTSKPKTQKKVRQHQDLRSVTEHGDGIRELEAPGISVLTHPKLDISIILYGPAGDKYIGATDDEDHFAVAPETPVVEQAINYLKKKLMLITQAKQA</sequence>
<dbReference type="InterPro" id="IPR003115">
    <property type="entry name" value="ParB_N"/>
</dbReference>